<dbReference type="Pfam" id="PF01420">
    <property type="entry name" value="Methylase_S"/>
    <property type="match status" value="1"/>
</dbReference>
<dbReference type="PANTHER" id="PTHR30408:SF12">
    <property type="entry name" value="TYPE I RESTRICTION ENZYME MJAVIII SPECIFICITY SUBUNIT"/>
    <property type="match status" value="1"/>
</dbReference>
<dbReference type="InterPro" id="IPR052021">
    <property type="entry name" value="Type-I_RS_S_subunit"/>
</dbReference>
<dbReference type="PANTHER" id="PTHR30408">
    <property type="entry name" value="TYPE-1 RESTRICTION ENZYME ECOKI SPECIFICITY PROTEIN"/>
    <property type="match status" value="1"/>
</dbReference>
<sequence>NDNLVAVGTASIQKNVGRGALINLTEAEMDSLTFPKDFKIKTVSEFCAETKSGSTPSRTNNEYWENGTISWVKSGEVHNNITLQTEEYITPLGLSESSTKLLPQDTVLMAMYGVTAGEVGYLAIEATTNQAICGMICRSKAEAAYLYFSLIQSQAAISRLSNGGAQDNLSKNFIDNIKIVVPPSEFVEKLNLAAIVEQMTLNTKEIILLEELQATVLAQLSSR</sequence>
<protein>
    <submittedName>
        <fullName evidence="5">Restriction endonuclease subunit S</fullName>
        <ecNumber evidence="5">3.1.21.-</ecNumber>
    </submittedName>
</protein>
<evidence type="ECO:0000256" key="2">
    <source>
        <dbReference type="ARBA" id="ARBA00022747"/>
    </source>
</evidence>
<comment type="similarity">
    <text evidence="1">Belongs to the type-I restriction system S methylase family.</text>
</comment>
<dbReference type="EC" id="3.1.21.-" evidence="5"/>
<proteinExistence type="inferred from homology"/>
<dbReference type="Gene3D" id="3.90.220.20">
    <property type="entry name" value="DNA methylase specificity domains"/>
    <property type="match status" value="1"/>
</dbReference>
<comment type="caution">
    <text evidence="5">The sequence shown here is derived from an EMBL/GenBank/DDBJ whole genome shotgun (WGS) entry which is preliminary data.</text>
</comment>
<evidence type="ECO:0000259" key="4">
    <source>
        <dbReference type="Pfam" id="PF01420"/>
    </source>
</evidence>
<keyword evidence="5" id="KW-0255">Endonuclease</keyword>
<keyword evidence="2" id="KW-0680">Restriction system</keyword>
<feature type="domain" description="Type I restriction modification DNA specificity" evidence="4">
    <location>
        <begin position="35"/>
        <end position="185"/>
    </location>
</feature>
<dbReference type="RefSeq" id="WP_256304926.1">
    <property type="nucleotide sequence ID" value="NZ_JANFYS010000089.1"/>
</dbReference>
<evidence type="ECO:0000256" key="3">
    <source>
        <dbReference type="ARBA" id="ARBA00023125"/>
    </source>
</evidence>
<evidence type="ECO:0000313" key="6">
    <source>
        <dbReference type="Proteomes" id="UP001204562"/>
    </source>
</evidence>
<dbReference type="EMBL" id="JANFYS010000089">
    <property type="protein sequence ID" value="MCQ4771887.1"/>
    <property type="molecule type" value="Genomic_DNA"/>
</dbReference>
<dbReference type="Proteomes" id="UP001204562">
    <property type="component" value="Unassembled WGS sequence"/>
</dbReference>
<keyword evidence="3" id="KW-0238">DNA-binding</keyword>
<feature type="non-terminal residue" evidence="5">
    <location>
        <position position="1"/>
    </location>
</feature>
<dbReference type="GO" id="GO:0003677">
    <property type="term" value="F:DNA binding"/>
    <property type="evidence" value="ECO:0007669"/>
    <property type="project" value="UniProtKB-KW"/>
</dbReference>
<organism evidence="5 6">
    <name type="scientific">Intestinimonas massiliensis</name>
    <name type="common">ex Afouda et al. 2020</name>
    <dbReference type="NCBI Taxonomy" id="1673721"/>
    <lineage>
        <taxon>Bacteria</taxon>
        <taxon>Bacillati</taxon>
        <taxon>Bacillota</taxon>
        <taxon>Clostridia</taxon>
        <taxon>Eubacteriales</taxon>
        <taxon>Intestinimonas</taxon>
    </lineage>
</organism>
<dbReference type="GO" id="GO:0009307">
    <property type="term" value="P:DNA restriction-modification system"/>
    <property type="evidence" value="ECO:0007669"/>
    <property type="project" value="UniProtKB-KW"/>
</dbReference>
<name>A0AAW5JPP5_9FIRM</name>
<dbReference type="GO" id="GO:0004519">
    <property type="term" value="F:endonuclease activity"/>
    <property type="evidence" value="ECO:0007669"/>
    <property type="project" value="UniProtKB-KW"/>
</dbReference>
<reference evidence="5" key="1">
    <citation type="submission" date="2022-06" db="EMBL/GenBank/DDBJ databases">
        <title>Isolation of gut microbiota from human fecal samples.</title>
        <authorList>
            <person name="Pamer E.G."/>
            <person name="Barat B."/>
            <person name="Waligurski E."/>
            <person name="Medina S."/>
            <person name="Paddock L."/>
            <person name="Mostad J."/>
        </authorList>
    </citation>
    <scope>NUCLEOTIDE SEQUENCE</scope>
    <source>
        <strain evidence="5">DFI.9.91</strain>
    </source>
</reference>
<gene>
    <name evidence="5" type="ORF">NE579_15790</name>
</gene>
<evidence type="ECO:0000313" key="5">
    <source>
        <dbReference type="EMBL" id="MCQ4771887.1"/>
    </source>
</evidence>
<dbReference type="GO" id="GO:0016787">
    <property type="term" value="F:hydrolase activity"/>
    <property type="evidence" value="ECO:0007669"/>
    <property type="project" value="UniProtKB-KW"/>
</dbReference>
<keyword evidence="5" id="KW-0540">Nuclease</keyword>
<keyword evidence="5" id="KW-0378">Hydrolase</keyword>
<accession>A0AAW5JPP5</accession>
<evidence type="ECO:0000256" key="1">
    <source>
        <dbReference type="ARBA" id="ARBA00010923"/>
    </source>
</evidence>
<dbReference type="InterPro" id="IPR000055">
    <property type="entry name" value="Restrct_endonuc_typeI_TRD"/>
</dbReference>
<dbReference type="InterPro" id="IPR044946">
    <property type="entry name" value="Restrct_endonuc_typeI_TRD_sf"/>
</dbReference>
<dbReference type="AlphaFoldDB" id="A0AAW5JPP5"/>
<dbReference type="SUPFAM" id="SSF116734">
    <property type="entry name" value="DNA methylase specificity domain"/>
    <property type="match status" value="1"/>
</dbReference>